<dbReference type="EMBL" id="CANHGI010000005">
    <property type="protein sequence ID" value="CAI5450642.1"/>
    <property type="molecule type" value="Genomic_DNA"/>
</dbReference>
<feature type="transmembrane region" description="Helical" evidence="6">
    <location>
        <begin position="316"/>
        <end position="337"/>
    </location>
</feature>
<feature type="transmembrane region" description="Helical" evidence="6">
    <location>
        <begin position="183"/>
        <end position="202"/>
    </location>
</feature>
<keyword evidence="8" id="KW-1185">Reference proteome</keyword>
<dbReference type="Proteomes" id="UP001152747">
    <property type="component" value="Unassembled WGS sequence"/>
</dbReference>
<evidence type="ECO:0000256" key="2">
    <source>
        <dbReference type="ARBA" id="ARBA00007467"/>
    </source>
</evidence>
<feature type="transmembrane region" description="Helical" evidence="6">
    <location>
        <begin position="248"/>
        <end position="269"/>
    </location>
</feature>
<accession>A0A9P1N7G9</accession>
<name>A0A9P1N7G9_9PELO</name>
<dbReference type="PANTHER" id="PTHR10981:SF8">
    <property type="entry name" value="BATTENIN"/>
    <property type="match status" value="1"/>
</dbReference>
<dbReference type="InterPro" id="IPR003492">
    <property type="entry name" value="Battenin_disease_Cln3"/>
</dbReference>
<dbReference type="Gene3D" id="1.20.1250.20">
    <property type="entry name" value="MFS general substrate transporter like domains"/>
    <property type="match status" value="1"/>
</dbReference>
<evidence type="ECO:0000313" key="7">
    <source>
        <dbReference type="EMBL" id="CAI5450642.1"/>
    </source>
</evidence>
<proteinExistence type="inferred from homology"/>
<evidence type="ECO:0000256" key="1">
    <source>
        <dbReference type="ARBA" id="ARBA00004127"/>
    </source>
</evidence>
<dbReference type="InterPro" id="IPR018460">
    <property type="entry name" value="Battenin_disease_Cln3_subgr"/>
</dbReference>
<dbReference type="Pfam" id="PF02487">
    <property type="entry name" value="CLN3"/>
    <property type="match status" value="1"/>
</dbReference>
<dbReference type="PRINTS" id="PR01315">
    <property type="entry name" value="BATTENIN"/>
</dbReference>
<dbReference type="AlphaFoldDB" id="A0A9P1N7G9"/>
<dbReference type="GO" id="GO:0005765">
    <property type="term" value="C:lysosomal membrane"/>
    <property type="evidence" value="ECO:0007669"/>
    <property type="project" value="UniProtKB-SubCell"/>
</dbReference>
<dbReference type="PIRSF" id="PIRSF015974">
    <property type="entry name" value="CLN3_BTN1"/>
    <property type="match status" value="1"/>
</dbReference>
<feature type="transmembrane region" description="Helical" evidence="6">
    <location>
        <begin position="148"/>
        <end position="171"/>
    </location>
</feature>
<comment type="subcellular location">
    <subcellularLocation>
        <location evidence="1">Endomembrane system</location>
        <topology evidence="1">Multi-pass membrane protein</topology>
    </subcellularLocation>
    <subcellularLocation>
        <location evidence="6">Lysosome membrane</location>
        <topology evidence="6">Multi-pass membrane protein</topology>
    </subcellularLocation>
</comment>
<feature type="transmembrane region" description="Helical" evidence="6">
    <location>
        <begin position="343"/>
        <end position="366"/>
    </location>
</feature>
<dbReference type="GO" id="GO:0051453">
    <property type="term" value="P:regulation of intracellular pH"/>
    <property type="evidence" value="ECO:0007669"/>
    <property type="project" value="TreeGrafter"/>
</dbReference>
<evidence type="ECO:0000256" key="4">
    <source>
        <dbReference type="ARBA" id="ARBA00022989"/>
    </source>
</evidence>
<evidence type="ECO:0000256" key="3">
    <source>
        <dbReference type="ARBA" id="ARBA00022692"/>
    </source>
</evidence>
<reference evidence="7" key="1">
    <citation type="submission" date="2022-11" db="EMBL/GenBank/DDBJ databases">
        <authorList>
            <person name="Kikuchi T."/>
        </authorList>
    </citation>
    <scope>NUCLEOTIDE SEQUENCE</scope>
    <source>
        <strain evidence="7">PS1010</strain>
    </source>
</reference>
<keyword evidence="6" id="KW-0458">Lysosome</keyword>
<gene>
    <name evidence="7" type="ORF">CAMP_LOCUS13279</name>
</gene>
<dbReference type="GO" id="GO:0012505">
    <property type="term" value="C:endomembrane system"/>
    <property type="evidence" value="ECO:0007669"/>
    <property type="project" value="UniProtKB-SubCell"/>
</dbReference>
<feature type="transmembrane region" description="Helical" evidence="6">
    <location>
        <begin position="12"/>
        <end position="34"/>
    </location>
</feature>
<dbReference type="PANTHER" id="PTHR10981">
    <property type="entry name" value="BATTENIN"/>
    <property type="match status" value="1"/>
</dbReference>
<keyword evidence="3 6" id="KW-0812">Transmembrane</keyword>
<organism evidence="7 8">
    <name type="scientific">Caenorhabditis angaria</name>
    <dbReference type="NCBI Taxonomy" id="860376"/>
    <lineage>
        <taxon>Eukaryota</taxon>
        <taxon>Metazoa</taxon>
        <taxon>Ecdysozoa</taxon>
        <taxon>Nematoda</taxon>
        <taxon>Chromadorea</taxon>
        <taxon>Rhabditida</taxon>
        <taxon>Rhabditina</taxon>
        <taxon>Rhabditomorpha</taxon>
        <taxon>Rhabditoidea</taxon>
        <taxon>Rhabditidae</taxon>
        <taxon>Peloderinae</taxon>
        <taxon>Caenorhabditis</taxon>
    </lineage>
</organism>
<dbReference type="GO" id="GO:0007040">
    <property type="term" value="P:lysosome organization"/>
    <property type="evidence" value="ECO:0007669"/>
    <property type="project" value="TreeGrafter"/>
</dbReference>
<evidence type="ECO:0000256" key="5">
    <source>
        <dbReference type="ARBA" id="ARBA00023136"/>
    </source>
</evidence>
<feature type="transmembrane region" description="Helical" evidence="6">
    <location>
        <begin position="93"/>
        <end position="114"/>
    </location>
</feature>
<keyword evidence="4 6" id="KW-1133">Transmembrane helix</keyword>
<feature type="transmembrane region" description="Helical" evidence="6">
    <location>
        <begin position="121"/>
        <end position="142"/>
    </location>
</feature>
<dbReference type="OrthoDB" id="5965864at2759"/>
<evidence type="ECO:0000256" key="6">
    <source>
        <dbReference type="RuleBase" id="RU361113"/>
    </source>
</evidence>
<evidence type="ECO:0000313" key="8">
    <source>
        <dbReference type="Proteomes" id="UP001152747"/>
    </source>
</evidence>
<protein>
    <recommendedName>
        <fullName evidence="6">Battenin</fullName>
    </recommendedName>
</protein>
<keyword evidence="5 6" id="KW-0472">Membrane</keyword>
<dbReference type="InterPro" id="IPR036259">
    <property type="entry name" value="MFS_trans_sf"/>
</dbReference>
<comment type="similarity">
    <text evidence="2 6">Belongs to the battenin family.</text>
</comment>
<dbReference type="SUPFAM" id="SSF103473">
    <property type="entry name" value="MFS general substrate transporter"/>
    <property type="match status" value="1"/>
</dbReference>
<comment type="caution">
    <text evidence="7">The sequence shown here is derived from an EMBL/GenBank/DDBJ whole genome shotgun (WGS) entry which is preliminary data.</text>
</comment>
<sequence>MGKKYTWEIISTAIAFFLIGLCNNYGYVIMLSAAEDILSQQQHKNKSTTVDVCDPVITGRHCKPPTAEVLLSDNLPSLLVKLTFPFFMDRFPFGMRVAVVCILQTASYFVVAFSTSIPMSLFGVVLVSLGGGLGEITFLGLSAHYPRIAIAGWSSGTGMAGLLGSFSYAFLTEPHMANLSPKTALLIQLFIPVLFAFAYFILLSKPESIYSPTISPKTWLVPKNYDNFIVSKHRVPQRELNLSERLQLILPMLHLMIPLALVYVGEYMINQGMTQMIIFNCQDGFSLSVKSQYRWYQVLYQFGVFISRSSIKLIELPVWLLYLLPVLQLSNMVFFFFDALYWFVPHIAIIFVLIIFEGLFGGSAYVNTFHKLHNMVAPDVREYCLSAASMGDSIGVNFAAGVSIPLHYWMCAQPQPR</sequence>